<proteinExistence type="inferred from homology"/>
<keyword evidence="5" id="KW-0539">Nucleus</keyword>
<organism evidence="8 9">
    <name type="scientific">Diploscapter pachys</name>
    <dbReference type="NCBI Taxonomy" id="2018661"/>
    <lineage>
        <taxon>Eukaryota</taxon>
        <taxon>Metazoa</taxon>
        <taxon>Ecdysozoa</taxon>
        <taxon>Nematoda</taxon>
        <taxon>Chromadorea</taxon>
        <taxon>Rhabditida</taxon>
        <taxon>Rhabditina</taxon>
        <taxon>Rhabditomorpha</taxon>
        <taxon>Rhabditoidea</taxon>
        <taxon>Rhabditidae</taxon>
        <taxon>Diploscapter</taxon>
    </lineage>
</organism>
<dbReference type="PANTHER" id="PTHR12322:SF119">
    <property type="entry name" value="DOUBLESEX- AND MAB-3-RELATED TRANSCRIPTION FACTOR DMD-4"/>
    <property type="match status" value="1"/>
</dbReference>
<feature type="compositionally biased region" description="Acidic residues" evidence="6">
    <location>
        <begin position="80"/>
        <end position="94"/>
    </location>
</feature>
<comment type="similarity">
    <text evidence="1">Belongs to the DMRT family.</text>
</comment>
<dbReference type="GO" id="GO:0005634">
    <property type="term" value="C:nucleus"/>
    <property type="evidence" value="ECO:0007669"/>
    <property type="project" value="InterPro"/>
</dbReference>
<reference evidence="8 9" key="1">
    <citation type="journal article" date="2017" name="Curr. Biol.">
        <title>Genome architecture and evolution of a unichromosomal asexual nematode.</title>
        <authorList>
            <person name="Fradin H."/>
            <person name="Zegar C."/>
            <person name="Gutwein M."/>
            <person name="Lucas J."/>
            <person name="Kovtun M."/>
            <person name="Corcoran D."/>
            <person name="Baugh L.R."/>
            <person name="Kiontke K."/>
            <person name="Gunsalus K."/>
            <person name="Fitch D.H."/>
            <person name="Piano F."/>
        </authorList>
    </citation>
    <scope>NUCLEOTIDE SEQUENCE [LARGE SCALE GENOMIC DNA]</scope>
    <source>
        <strain evidence="8">PF1309</strain>
    </source>
</reference>
<dbReference type="Pfam" id="PF00751">
    <property type="entry name" value="DM"/>
    <property type="match status" value="1"/>
</dbReference>
<keyword evidence="3" id="KW-0862">Zinc</keyword>
<accession>A0A2A2K5P7</accession>
<evidence type="ECO:0000256" key="3">
    <source>
        <dbReference type="ARBA" id="ARBA00022833"/>
    </source>
</evidence>
<evidence type="ECO:0000259" key="7">
    <source>
        <dbReference type="SMART" id="SM00301"/>
    </source>
</evidence>
<sequence>MDHSNSKIFITPKTPLLPLNFRECVCEKCNLIAERQRVMAAQVALKRKQATEDALALGLRVVAGEAIDRLPQGPLWNTGADEEEQLEDDEDEQVTVDTSSSPTTEEISEKKPPKPKEQKVEKRKKTERFSSVELLGILFEEQEKSIIELVLEGCNGDALQAIEHFACIKKMKMQPNYRLLPNRSISDDTANVEIPAALPNVSIAQHAQSLLQTSMVRPNFTMESLLQVNK</sequence>
<evidence type="ECO:0000256" key="1">
    <source>
        <dbReference type="ARBA" id="ARBA00006834"/>
    </source>
</evidence>
<dbReference type="SUPFAM" id="SSF82927">
    <property type="entry name" value="Cysteine-rich DNA binding domain, (DM domain)"/>
    <property type="match status" value="1"/>
</dbReference>
<feature type="region of interest" description="Disordered" evidence="6">
    <location>
        <begin position="72"/>
        <end position="125"/>
    </location>
</feature>
<dbReference type="SMART" id="SM00301">
    <property type="entry name" value="DM"/>
    <property type="match status" value="1"/>
</dbReference>
<dbReference type="Gene3D" id="4.10.1040.10">
    <property type="entry name" value="DM DNA-binding domain"/>
    <property type="match status" value="1"/>
</dbReference>
<keyword evidence="9" id="KW-1185">Reference proteome</keyword>
<dbReference type="PANTHER" id="PTHR12322">
    <property type="entry name" value="DOUBLESEX AND MAB-3 RELATED TRANSCRIPTION FACTOR DMRT"/>
    <property type="match status" value="1"/>
</dbReference>
<dbReference type="GO" id="GO:0046872">
    <property type="term" value="F:metal ion binding"/>
    <property type="evidence" value="ECO:0007669"/>
    <property type="project" value="UniProtKB-KW"/>
</dbReference>
<dbReference type="InterPro" id="IPR036407">
    <property type="entry name" value="DM_DNA-bd_sf"/>
</dbReference>
<evidence type="ECO:0000313" key="9">
    <source>
        <dbReference type="Proteomes" id="UP000218231"/>
    </source>
</evidence>
<dbReference type="GO" id="GO:0007548">
    <property type="term" value="P:sex differentiation"/>
    <property type="evidence" value="ECO:0007669"/>
    <property type="project" value="TreeGrafter"/>
</dbReference>
<dbReference type="EMBL" id="LIAE01009568">
    <property type="protein sequence ID" value="PAV69248.1"/>
    <property type="molecule type" value="Genomic_DNA"/>
</dbReference>
<dbReference type="Proteomes" id="UP000218231">
    <property type="component" value="Unassembled WGS sequence"/>
</dbReference>
<dbReference type="InterPro" id="IPR005173">
    <property type="entry name" value="DMA"/>
</dbReference>
<protein>
    <recommendedName>
        <fullName evidence="7">DM domain-containing protein</fullName>
    </recommendedName>
</protein>
<dbReference type="InterPro" id="IPR026607">
    <property type="entry name" value="DMRT"/>
</dbReference>
<comment type="caution">
    <text evidence="8">The sequence shown here is derived from an EMBL/GenBank/DDBJ whole genome shotgun (WGS) entry which is preliminary data.</text>
</comment>
<keyword evidence="2" id="KW-0479">Metal-binding</keyword>
<evidence type="ECO:0000313" key="8">
    <source>
        <dbReference type="EMBL" id="PAV69248.1"/>
    </source>
</evidence>
<evidence type="ECO:0000256" key="6">
    <source>
        <dbReference type="SAM" id="MobiDB-lite"/>
    </source>
</evidence>
<dbReference type="GO" id="GO:0000978">
    <property type="term" value="F:RNA polymerase II cis-regulatory region sequence-specific DNA binding"/>
    <property type="evidence" value="ECO:0007669"/>
    <property type="project" value="TreeGrafter"/>
</dbReference>
<keyword evidence="4" id="KW-0238">DNA-binding</keyword>
<dbReference type="InterPro" id="IPR001275">
    <property type="entry name" value="DM_DNA-bd"/>
</dbReference>
<feature type="compositionally biased region" description="Low complexity" evidence="6">
    <location>
        <begin position="95"/>
        <end position="105"/>
    </location>
</feature>
<dbReference type="Pfam" id="PF03474">
    <property type="entry name" value="DMA"/>
    <property type="match status" value="1"/>
</dbReference>
<evidence type="ECO:0000256" key="2">
    <source>
        <dbReference type="ARBA" id="ARBA00022723"/>
    </source>
</evidence>
<dbReference type="OrthoDB" id="6162476at2759"/>
<evidence type="ECO:0000256" key="5">
    <source>
        <dbReference type="ARBA" id="ARBA00023242"/>
    </source>
</evidence>
<name>A0A2A2K5P7_9BILA</name>
<feature type="compositionally biased region" description="Basic and acidic residues" evidence="6">
    <location>
        <begin position="107"/>
        <end position="120"/>
    </location>
</feature>
<gene>
    <name evidence="8" type="ORF">WR25_19268</name>
</gene>
<evidence type="ECO:0000256" key="4">
    <source>
        <dbReference type="ARBA" id="ARBA00023125"/>
    </source>
</evidence>
<dbReference type="GO" id="GO:0000981">
    <property type="term" value="F:DNA-binding transcription factor activity, RNA polymerase II-specific"/>
    <property type="evidence" value="ECO:0007669"/>
    <property type="project" value="TreeGrafter"/>
</dbReference>
<feature type="domain" description="DM" evidence="7">
    <location>
        <begin position="13"/>
        <end position="49"/>
    </location>
</feature>
<dbReference type="AlphaFoldDB" id="A0A2A2K5P7"/>